<dbReference type="SMART" id="SM00849">
    <property type="entry name" value="Lactamase_B"/>
    <property type="match status" value="1"/>
</dbReference>
<dbReference type="STRING" id="582692.SAMN05720606_10770"/>
<dbReference type="InterPro" id="IPR048933">
    <property type="entry name" value="B_lactamase-like_C"/>
</dbReference>
<evidence type="ECO:0000313" key="6">
    <source>
        <dbReference type="Proteomes" id="UP000198538"/>
    </source>
</evidence>
<dbReference type="Pfam" id="PF00753">
    <property type="entry name" value="Lactamase_B"/>
    <property type="match status" value="1"/>
</dbReference>
<dbReference type="Pfam" id="PF21221">
    <property type="entry name" value="B_lactamase-like_C"/>
    <property type="match status" value="1"/>
</dbReference>
<proteinExistence type="predicted"/>
<dbReference type="InterPro" id="IPR036388">
    <property type="entry name" value="WH-like_DNA-bd_sf"/>
</dbReference>
<feature type="domain" description="Metallo-beta-lactamase" evidence="4">
    <location>
        <begin position="28"/>
        <end position="242"/>
    </location>
</feature>
<keyword evidence="6" id="KW-1185">Reference proteome</keyword>
<dbReference type="RefSeq" id="WP_090919197.1">
    <property type="nucleotide sequence ID" value="NZ_FMVM01000007.1"/>
</dbReference>
<comment type="catalytic activity">
    <reaction evidence="3">
        <text>3',5'-cyclic UMP + H2O = UMP + H(+)</text>
        <dbReference type="Rhea" id="RHEA:70575"/>
        <dbReference type="ChEBI" id="CHEBI:15377"/>
        <dbReference type="ChEBI" id="CHEBI:15378"/>
        <dbReference type="ChEBI" id="CHEBI:57865"/>
        <dbReference type="ChEBI" id="CHEBI:184387"/>
    </reaction>
    <physiologicalReaction direction="left-to-right" evidence="3">
        <dbReference type="Rhea" id="RHEA:70576"/>
    </physiologicalReaction>
</comment>
<sequence length="332" mass="37505">MKRTRTESLSMPEGMHRIQITMSFPLRWVNSYILTEPDGKVSIIDPGPRTAETEQEWHEALAGLGLTFQHIHQIVLTHHHPDHLGLSGWMQQMSGAPVLMSARSRQETDFMWGTGASIEERLPEYYLLHGMPQQKTVEIKEHMRTFISQITPLPEVTIVADGETVHMGGKAWTAVETGGHAPGHLSFYAPESREILCGDAVLPQISPNISLQPGSDTEPLLSYMDGLRRLSTFTVERAYPGHRNPFTRFTERTIELLAHHEERLGKLTERMQEGPAHAYDICLHLFGDRLGIHQLRFAMSETLAHLQELTRRGLAGQVQQANGIIYFQHLTS</sequence>
<evidence type="ECO:0000259" key="4">
    <source>
        <dbReference type="SMART" id="SM00849"/>
    </source>
</evidence>
<dbReference type="Gene3D" id="3.60.15.10">
    <property type="entry name" value="Ribonuclease Z/Hydroxyacylglutathione hydrolase-like"/>
    <property type="match status" value="1"/>
</dbReference>
<evidence type="ECO:0000256" key="1">
    <source>
        <dbReference type="ARBA" id="ARBA00034221"/>
    </source>
</evidence>
<evidence type="ECO:0000256" key="3">
    <source>
        <dbReference type="ARBA" id="ARBA00048505"/>
    </source>
</evidence>
<protein>
    <submittedName>
        <fullName evidence="5">Glyoxylase, beta-lactamase superfamily II</fullName>
    </submittedName>
</protein>
<accession>A0A1G5HL26</accession>
<dbReference type="InterPro" id="IPR001279">
    <property type="entry name" value="Metallo-B-lactamas"/>
</dbReference>
<dbReference type="SUPFAM" id="SSF56281">
    <property type="entry name" value="Metallo-hydrolase/oxidoreductase"/>
    <property type="match status" value="1"/>
</dbReference>
<dbReference type="EMBL" id="FMVM01000007">
    <property type="protein sequence ID" value="SCY64466.1"/>
    <property type="molecule type" value="Genomic_DNA"/>
</dbReference>
<name>A0A1G5HL26_9BACL</name>
<reference evidence="6" key="1">
    <citation type="submission" date="2016-10" db="EMBL/GenBank/DDBJ databases">
        <authorList>
            <person name="Varghese N."/>
            <person name="Submissions S."/>
        </authorList>
    </citation>
    <scope>NUCLEOTIDE SEQUENCE [LARGE SCALE GENOMIC DNA]</scope>
    <source>
        <strain evidence="6">BL9</strain>
    </source>
</reference>
<comment type="function">
    <text evidence="2">Counteracts the endogenous Pycsar antiviral defense system. Phosphodiesterase that enables metal-dependent hydrolysis of host cyclic nucleotide Pycsar defense signals such as cCMP and cUMP.</text>
</comment>
<dbReference type="InterPro" id="IPR050662">
    <property type="entry name" value="Sec-metab_biosynth-thioest"/>
</dbReference>
<dbReference type="CDD" id="cd07725">
    <property type="entry name" value="TTHA1429-like_MBL-fold"/>
    <property type="match status" value="1"/>
</dbReference>
<dbReference type="PANTHER" id="PTHR23131:SF4">
    <property type="entry name" value="METALLO-BETA-LACTAMASE SUPERFAMILY POTEIN"/>
    <property type="match status" value="1"/>
</dbReference>
<evidence type="ECO:0000313" key="5">
    <source>
        <dbReference type="EMBL" id="SCY64466.1"/>
    </source>
</evidence>
<dbReference type="PANTHER" id="PTHR23131">
    <property type="entry name" value="ENDORIBONUCLEASE LACTB2"/>
    <property type="match status" value="1"/>
</dbReference>
<comment type="catalytic activity">
    <reaction evidence="1">
        <text>3',5'-cyclic CMP + H2O = CMP + H(+)</text>
        <dbReference type="Rhea" id="RHEA:72675"/>
        <dbReference type="ChEBI" id="CHEBI:15377"/>
        <dbReference type="ChEBI" id="CHEBI:15378"/>
        <dbReference type="ChEBI" id="CHEBI:58003"/>
        <dbReference type="ChEBI" id="CHEBI:60377"/>
    </reaction>
    <physiologicalReaction direction="left-to-right" evidence="1">
        <dbReference type="Rhea" id="RHEA:72676"/>
    </physiologicalReaction>
</comment>
<evidence type="ECO:0000256" key="2">
    <source>
        <dbReference type="ARBA" id="ARBA00034301"/>
    </source>
</evidence>
<dbReference type="Proteomes" id="UP000198538">
    <property type="component" value="Unassembled WGS sequence"/>
</dbReference>
<dbReference type="Gene3D" id="1.10.10.10">
    <property type="entry name" value="Winged helix-like DNA-binding domain superfamily/Winged helix DNA-binding domain"/>
    <property type="match status" value="1"/>
</dbReference>
<dbReference type="InterPro" id="IPR036866">
    <property type="entry name" value="RibonucZ/Hydroxyglut_hydro"/>
</dbReference>
<dbReference type="AlphaFoldDB" id="A0A1G5HL26"/>
<organism evidence="5 6">
    <name type="scientific">Paenibacillus polysaccharolyticus</name>
    <dbReference type="NCBI Taxonomy" id="582692"/>
    <lineage>
        <taxon>Bacteria</taxon>
        <taxon>Bacillati</taxon>
        <taxon>Bacillota</taxon>
        <taxon>Bacilli</taxon>
        <taxon>Bacillales</taxon>
        <taxon>Paenibacillaceae</taxon>
        <taxon>Paenibacillus</taxon>
    </lineage>
</organism>
<gene>
    <name evidence="5" type="ORF">SAMN05720606_10770</name>
</gene>